<feature type="signal peptide" evidence="1">
    <location>
        <begin position="1"/>
        <end position="18"/>
    </location>
</feature>
<organism evidence="2 3">
    <name type="scientific">Polyangium mundeleinium</name>
    <dbReference type="NCBI Taxonomy" id="2995306"/>
    <lineage>
        <taxon>Bacteria</taxon>
        <taxon>Pseudomonadati</taxon>
        <taxon>Myxococcota</taxon>
        <taxon>Polyangia</taxon>
        <taxon>Polyangiales</taxon>
        <taxon>Polyangiaceae</taxon>
        <taxon>Polyangium</taxon>
    </lineage>
</organism>
<sequence>MMHSLRVMTIATLSLATAALVGCGDDERSNNENKSCSVQAQSGCGTGLVCEEVEGGEPACFSPVAFKGKVVNALDDKPVQGARIVARDANDAAVSPVAISAADGTYTLHVPAKRNGEGKPLPAKLTLRADASSYQTFPVAPRIALPIDVDTATGSPPVVQNASTDIALVPLQNASGLGSIAGHVVADEGVDLVPAGALVVAGGSTGIVDFDGNFVVFNVPVSTSVDVRAYAAGLQISPKTVAVEAGKETGNVELHITSAATAEISGKLSIVNSNGFSTTSVVLALEDTFVEDVARGEVPKGLRAGGVTGDFLFKGVPDGKYVVLAAFENDGLVRDPDTSIGGTQIVHIEVAGQNITLAESFKVTGSLATESPGKDGLEEVTGTPTFVWADDSSEDRYEVRVFDAFGVKVWEDLAVPSVSGSKTVSVAYGGEALIPGMIYQFRATSIKDDTPIAQTEDLRGVFIAR</sequence>
<dbReference type="PROSITE" id="PS51257">
    <property type="entry name" value="PROKAR_LIPOPROTEIN"/>
    <property type="match status" value="1"/>
</dbReference>
<evidence type="ECO:0000313" key="3">
    <source>
        <dbReference type="Proteomes" id="UP001221411"/>
    </source>
</evidence>
<accession>A0ABT5F3V8</accession>
<gene>
    <name evidence="2" type="ORF">POL67_46025</name>
</gene>
<evidence type="ECO:0000256" key="1">
    <source>
        <dbReference type="SAM" id="SignalP"/>
    </source>
</evidence>
<dbReference type="RefSeq" id="WP_271927884.1">
    <property type="nucleotide sequence ID" value="NZ_JAQNDO010000001.1"/>
</dbReference>
<evidence type="ECO:0008006" key="4">
    <source>
        <dbReference type="Google" id="ProtNLM"/>
    </source>
</evidence>
<comment type="caution">
    <text evidence="2">The sequence shown here is derived from an EMBL/GenBank/DDBJ whole genome shotgun (WGS) entry which is preliminary data.</text>
</comment>
<dbReference type="EMBL" id="JAQNDO010000001">
    <property type="protein sequence ID" value="MDC0748775.1"/>
    <property type="molecule type" value="Genomic_DNA"/>
</dbReference>
<protein>
    <recommendedName>
        <fullName evidence="4">Carboxypeptidase regulatory-like domain-containing protein</fullName>
    </recommendedName>
</protein>
<reference evidence="2 3" key="1">
    <citation type="submission" date="2022-11" db="EMBL/GenBank/DDBJ databases">
        <title>Minimal conservation of predation-associated metabolite biosynthetic gene clusters underscores biosynthetic potential of Myxococcota including descriptions for ten novel species: Archangium lansinium sp. nov., Myxococcus landrumus sp. nov., Nannocystis bai.</title>
        <authorList>
            <person name="Ahearne A."/>
            <person name="Stevens C."/>
            <person name="Dowd S."/>
        </authorList>
    </citation>
    <scope>NUCLEOTIDE SEQUENCE [LARGE SCALE GENOMIC DNA]</scope>
    <source>
        <strain evidence="2 3">RJM3</strain>
    </source>
</reference>
<dbReference type="Proteomes" id="UP001221411">
    <property type="component" value="Unassembled WGS sequence"/>
</dbReference>
<feature type="chain" id="PRO_5047334021" description="Carboxypeptidase regulatory-like domain-containing protein" evidence="1">
    <location>
        <begin position="19"/>
        <end position="465"/>
    </location>
</feature>
<proteinExistence type="predicted"/>
<keyword evidence="1" id="KW-0732">Signal</keyword>
<keyword evidence="3" id="KW-1185">Reference proteome</keyword>
<evidence type="ECO:0000313" key="2">
    <source>
        <dbReference type="EMBL" id="MDC0748775.1"/>
    </source>
</evidence>
<name>A0ABT5F3V8_9BACT</name>